<name>X1CBI5_9ZZZZ</name>
<evidence type="ECO:0000313" key="1">
    <source>
        <dbReference type="EMBL" id="GAG93683.1"/>
    </source>
</evidence>
<feature type="non-terminal residue" evidence="1">
    <location>
        <position position="1"/>
    </location>
</feature>
<gene>
    <name evidence="1" type="ORF">S01H4_36604</name>
</gene>
<proteinExistence type="predicted"/>
<dbReference type="AlphaFoldDB" id="X1CBI5"/>
<reference evidence="1" key="1">
    <citation type="journal article" date="2014" name="Front. Microbiol.">
        <title>High frequency of phylogenetically diverse reductive dehalogenase-homologous genes in deep subseafloor sedimentary metagenomes.</title>
        <authorList>
            <person name="Kawai M."/>
            <person name="Futagami T."/>
            <person name="Toyoda A."/>
            <person name="Takaki Y."/>
            <person name="Nishi S."/>
            <person name="Hori S."/>
            <person name="Arai W."/>
            <person name="Tsubouchi T."/>
            <person name="Morono Y."/>
            <person name="Uchiyama I."/>
            <person name="Ito T."/>
            <person name="Fujiyama A."/>
            <person name="Inagaki F."/>
            <person name="Takami H."/>
        </authorList>
    </citation>
    <scope>NUCLEOTIDE SEQUENCE</scope>
    <source>
        <strain evidence="1">Expedition CK06-06</strain>
    </source>
</reference>
<dbReference type="EMBL" id="BART01019585">
    <property type="protein sequence ID" value="GAG93683.1"/>
    <property type="molecule type" value="Genomic_DNA"/>
</dbReference>
<comment type="caution">
    <text evidence="1">The sequence shown here is derived from an EMBL/GenBank/DDBJ whole genome shotgun (WGS) entry which is preliminary data.</text>
</comment>
<organism evidence="1">
    <name type="scientific">marine sediment metagenome</name>
    <dbReference type="NCBI Taxonomy" id="412755"/>
    <lineage>
        <taxon>unclassified sequences</taxon>
        <taxon>metagenomes</taxon>
        <taxon>ecological metagenomes</taxon>
    </lineage>
</organism>
<sequence>IHATAWAQTKFLRWFAGAPGTKVLQDGRTVDGPMIKKVEEGMEEIITTKFEKMNPGQIAGSPQEAPKQVINLSQSSDPLMSLVTKIAIPFNKVDAWKNNKFIKAGEMPQQVLAKVMLPLANQVDQFLAYGDDFLTPLSFDRLNGVGVYKGLFNGFTAFSGGDGKDDKMGTKGDYISTYVNGRSELRKKGFDKGPFYILTDEATQANAELGTHRYTAGTRPVTAYSSFMGEYKFRQGEVADWINSINAYPGLSPTQNRWCVTQP</sequence>
<accession>X1CBI5</accession>
<protein>
    <submittedName>
        <fullName evidence="1">Uncharacterized protein</fullName>
    </submittedName>
</protein>